<proteinExistence type="predicted"/>
<dbReference type="OMA" id="LMRCNEF"/>
<evidence type="ECO:0000313" key="1">
    <source>
        <dbReference type="EMBL" id="CDO76203.1"/>
    </source>
</evidence>
<accession>A0A060SUR1</accession>
<dbReference type="Gene3D" id="3.80.10.10">
    <property type="entry name" value="Ribonuclease Inhibitor"/>
    <property type="match status" value="1"/>
</dbReference>
<gene>
    <name evidence="1" type="ORF">BN946_scf184819.g3</name>
</gene>
<dbReference type="EMBL" id="CCBP010000348">
    <property type="protein sequence ID" value="CDO76203.1"/>
    <property type="molecule type" value="Genomic_DNA"/>
</dbReference>
<keyword evidence="2" id="KW-1185">Reference proteome</keyword>
<name>A0A060SUR1_PYCCI</name>
<dbReference type="HOGENOM" id="CLU_020999_2_0_1"/>
<comment type="caution">
    <text evidence="1">The sequence shown here is derived from an EMBL/GenBank/DDBJ whole genome shotgun (WGS) entry which is preliminary data.</text>
</comment>
<dbReference type="InterPro" id="IPR032675">
    <property type="entry name" value="LRR_dom_sf"/>
</dbReference>
<reference evidence="1" key="1">
    <citation type="submission" date="2014-01" db="EMBL/GenBank/DDBJ databases">
        <title>The genome of the white-rot fungus Pycnoporus cinnabarinus: a basidiomycete model with a versatile arsenal for lignocellulosic biomass breakdown.</title>
        <authorList>
            <person name="Levasseur A."/>
            <person name="Lomascolo A."/>
            <person name="Ruiz-Duenas F.J."/>
            <person name="Uzan E."/>
            <person name="Piumi F."/>
            <person name="Kues U."/>
            <person name="Ram A.F.J."/>
            <person name="Murat C."/>
            <person name="Haon M."/>
            <person name="Benoit I."/>
            <person name="Arfi Y."/>
            <person name="Chevret D."/>
            <person name="Drula E."/>
            <person name="Kwon M.J."/>
            <person name="Gouret P."/>
            <person name="Lesage-Meessen L."/>
            <person name="Lombard V."/>
            <person name="Mariette J."/>
            <person name="Noirot C."/>
            <person name="Park J."/>
            <person name="Patyshakuliyeva A."/>
            <person name="Wieneger R.A.B."/>
            <person name="Wosten H.A.B."/>
            <person name="Martin F."/>
            <person name="Coutinho P.M."/>
            <person name="de Vries R."/>
            <person name="Martinez A.T."/>
            <person name="Klopp C."/>
            <person name="Pontarotti P."/>
            <person name="Henrissat B."/>
            <person name="Record E."/>
        </authorList>
    </citation>
    <scope>NUCLEOTIDE SEQUENCE [LARGE SCALE GENOMIC DNA]</scope>
    <source>
        <strain evidence="1">BRFM137</strain>
    </source>
</reference>
<dbReference type="Proteomes" id="UP000029665">
    <property type="component" value="Unassembled WGS sequence"/>
</dbReference>
<sequence length="500" mass="55291">MKRATYQAAVSRLPIELLSYIFILGAHTPDANAVEADDPGTRDARIGPEEISPCVSSSSTPPDVFAAVNKHWRAVAVGTPQLWCRVCVTIGDLMENASNGWCPMVSRYIARSGKCPLDVYIDARDPEWDFSEEDLIGAVVSPNIDETYDYTHPFKVEHMHHLLNKLLPHITRIRSLAILTDRWAPMQTALECLSFRDPTFVSIPNPAPSYHPRFSPAGQHEPAYLPFSGLFSPSPLTSPDEERPLLPRLRQLILSGVHVDWSSLPLLLPSSRASPNSGLKRLELSYHSAEVRPTEDELRGILQDCASLRALTVRVSGPQTVASPTPWSPVSSFPPVSLPYLRTLELGYYDEATAAMLAMIDCSEVEHVAIENSYPMRDGSQDAEPLLLACAKVSSLASPRYGQPTFPRARTVTLRRVDASAEAFEVFYDALPCIQKLTVAQMFLLGGEGLSNRNVNLNFIPPDSPTSPSEGYEWEQGLAQWNEKWAALGEIYGDSKFMLS</sequence>
<dbReference type="STRING" id="5643.A0A060SUR1"/>
<dbReference type="AlphaFoldDB" id="A0A060SUR1"/>
<protein>
    <submittedName>
        <fullName evidence="1">Uncharacterized protein</fullName>
    </submittedName>
</protein>
<dbReference type="OrthoDB" id="2750047at2759"/>
<organism evidence="1 2">
    <name type="scientific">Pycnoporus cinnabarinus</name>
    <name type="common">Cinnabar-red polypore</name>
    <name type="synonym">Trametes cinnabarina</name>
    <dbReference type="NCBI Taxonomy" id="5643"/>
    <lineage>
        <taxon>Eukaryota</taxon>
        <taxon>Fungi</taxon>
        <taxon>Dikarya</taxon>
        <taxon>Basidiomycota</taxon>
        <taxon>Agaricomycotina</taxon>
        <taxon>Agaricomycetes</taxon>
        <taxon>Polyporales</taxon>
        <taxon>Polyporaceae</taxon>
        <taxon>Trametes</taxon>
    </lineage>
</organism>
<evidence type="ECO:0000313" key="2">
    <source>
        <dbReference type="Proteomes" id="UP000029665"/>
    </source>
</evidence>